<gene>
    <name evidence="1" type="primary">LOC107775145</name>
</gene>
<dbReference type="RefSeq" id="XP_016450320.1">
    <property type="nucleotide sequence ID" value="XM_016594834.1"/>
</dbReference>
<dbReference type="PANTHER" id="PTHR19446">
    <property type="entry name" value="REVERSE TRANSCRIPTASES"/>
    <property type="match status" value="1"/>
</dbReference>
<organism evidence="1">
    <name type="scientific">Nicotiana tabacum</name>
    <name type="common">Common tobacco</name>
    <dbReference type="NCBI Taxonomy" id="4097"/>
    <lineage>
        <taxon>Eukaryota</taxon>
        <taxon>Viridiplantae</taxon>
        <taxon>Streptophyta</taxon>
        <taxon>Embryophyta</taxon>
        <taxon>Tracheophyta</taxon>
        <taxon>Spermatophyta</taxon>
        <taxon>Magnoliopsida</taxon>
        <taxon>eudicotyledons</taxon>
        <taxon>Gunneridae</taxon>
        <taxon>Pentapetalae</taxon>
        <taxon>asterids</taxon>
        <taxon>lamiids</taxon>
        <taxon>Solanales</taxon>
        <taxon>Solanaceae</taxon>
        <taxon>Nicotianoideae</taxon>
        <taxon>Nicotianeae</taxon>
        <taxon>Nicotiana</taxon>
    </lineage>
</organism>
<accession>A0A1S3YDM9</accession>
<name>A0A1S3YDM9_TOBAC</name>
<proteinExistence type="predicted"/>
<sequence length="170" mass="19933">MLGHSTTEAIYLIMRLVEQYRDRKRDLHMMFTDLEKAYDKVPRDVLWRYLEVKGVPVAYIREIKDIYDRARTRLGLWEVTQSLFRWLWVLIDAMRGGVNGRLELWRQALKSKCFKLSRTKTEYVECKFNEVTREADVEVRLDSQTGSLWPATLLLGPGLGQALGLHPMAD</sequence>
<dbReference type="PaxDb" id="4097-A0A1S3YDM9"/>
<dbReference type="OrthoDB" id="1245115at2759"/>
<evidence type="ECO:0008006" key="2">
    <source>
        <dbReference type="Google" id="ProtNLM"/>
    </source>
</evidence>
<evidence type="ECO:0000313" key="1">
    <source>
        <dbReference type="RefSeq" id="XP_016450320.1"/>
    </source>
</evidence>
<reference evidence="1" key="1">
    <citation type="submission" date="2025-08" db="UniProtKB">
        <authorList>
            <consortium name="RefSeq"/>
        </authorList>
    </citation>
    <scope>IDENTIFICATION</scope>
</reference>
<protein>
    <recommendedName>
        <fullName evidence="2">Reverse transcriptase domain-containing protein</fullName>
    </recommendedName>
</protein>
<dbReference type="AlphaFoldDB" id="A0A1S3YDM9"/>
<dbReference type="KEGG" id="nta:107775145"/>
<dbReference type="STRING" id="4097.A0A1S3YDM9"/>